<dbReference type="GeneID" id="58724459"/>
<keyword evidence="3" id="KW-1185">Reference proteome</keyword>
<name>A0ABR6SF19_ANAVA</name>
<evidence type="ECO:0000313" key="3">
    <source>
        <dbReference type="Proteomes" id="UP000570851"/>
    </source>
</evidence>
<dbReference type="Proteomes" id="UP000570851">
    <property type="component" value="Unassembled WGS sequence"/>
</dbReference>
<feature type="transmembrane region" description="Helical" evidence="1">
    <location>
        <begin position="74"/>
        <end position="92"/>
    </location>
</feature>
<protein>
    <submittedName>
        <fullName evidence="2">Uncharacterized protein</fullName>
    </submittedName>
</protein>
<sequence>MPTNFHSSPRVASANTNSYVSKLLIPRSQRRIFFLQFTVMTIMGWVVGGIASIALEKVFWESLPNAFASAPETWSFWVKLLSNVVFAVVFAADQALVIRRYISGRLWLLATSIGWLIAHSVASGWANYISSIATSLKESLTLEITVILAFLSTFLYIFSGIWLGLFQWLVLRRYTTKSWWWTLFPSISFLCISLLVWLLSLGQNLFPENYRTPILYWSQQGFTAIILGIIPAIGLCSLRRKSHRKIGITSSS</sequence>
<feature type="transmembrane region" description="Helical" evidence="1">
    <location>
        <begin position="146"/>
        <end position="171"/>
    </location>
</feature>
<feature type="transmembrane region" description="Helical" evidence="1">
    <location>
        <begin position="220"/>
        <end position="238"/>
    </location>
</feature>
<feature type="transmembrane region" description="Helical" evidence="1">
    <location>
        <begin position="104"/>
        <end position="126"/>
    </location>
</feature>
<feature type="transmembrane region" description="Helical" evidence="1">
    <location>
        <begin position="178"/>
        <end position="200"/>
    </location>
</feature>
<keyword evidence="1" id="KW-0812">Transmembrane</keyword>
<keyword evidence="1" id="KW-1133">Transmembrane helix</keyword>
<accession>A0ABR6SF19</accession>
<comment type="caution">
    <text evidence="2">The sequence shown here is derived from an EMBL/GenBank/DDBJ whole genome shotgun (WGS) entry which is preliminary data.</text>
</comment>
<dbReference type="RefSeq" id="WP_011318589.1">
    <property type="nucleotide sequence ID" value="NZ_JACKZP010000134.1"/>
</dbReference>
<proteinExistence type="predicted"/>
<organism evidence="2 3">
    <name type="scientific">Trichormus variabilis N2B</name>
    <dbReference type="NCBI Taxonomy" id="2681315"/>
    <lineage>
        <taxon>Bacteria</taxon>
        <taxon>Bacillati</taxon>
        <taxon>Cyanobacteriota</taxon>
        <taxon>Cyanophyceae</taxon>
        <taxon>Nostocales</taxon>
        <taxon>Nostocaceae</taxon>
        <taxon>Trichormus</taxon>
    </lineage>
</organism>
<evidence type="ECO:0000256" key="1">
    <source>
        <dbReference type="SAM" id="Phobius"/>
    </source>
</evidence>
<reference evidence="2 3" key="1">
    <citation type="submission" date="2019-11" db="EMBL/GenBank/DDBJ databases">
        <title>Comparison of genomes from free-living endosymbiotic cyanobacteria isolated from Azolla.</title>
        <authorList>
            <person name="Thiel T."/>
            <person name="Pratte B."/>
        </authorList>
    </citation>
    <scope>NUCLEOTIDE SEQUENCE [LARGE SCALE GENOMIC DNA]</scope>
    <source>
        <strain evidence="2 3">N2B</strain>
    </source>
</reference>
<gene>
    <name evidence="2" type="ORF">GNE12_23340</name>
</gene>
<evidence type="ECO:0000313" key="2">
    <source>
        <dbReference type="EMBL" id="MBC1304854.1"/>
    </source>
</evidence>
<keyword evidence="1" id="KW-0472">Membrane</keyword>
<dbReference type="EMBL" id="JACKZP010000134">
    <property type="protein sequence ID" value="MBC1304854.1"/>
    <property type="molecule type" value="Genomic_DNA"/>
</dbReference>
<feature type="transmembrane region" description="Helical" evidence="1">
    <location>
        <begin position="32"/>
        <end position="54"/>
    </location>
</feature>